<evidence type="ECO:0000256" key="1">
    <source>
        <dbReference type="ARBA" id="ARBA00004496"/>
    </source>
</evidence>
<evidence type="ECO:0000313" key="12">
    <source>
        <dbReference type="EMBL" id="TPX51672.1"/>
    </source>
</evidence>
<organism evidence="12 13">
    <name type="scientific">Synchytrium endobioticum</name>
    <dbReference type="NCBI Taxonomy" id="286115"/>
    <lineage>
        <taxon>Eukaryota</taxon>
        <taxon>Fungi</taxon>
        <taxon>Fungi incertae sedis</taxon>
        <taxon>Chytridiomycota</taxon>
        <taxon>Chytridiomycota incertae sedis</taxon>
        <taxon>Chytridiomycetes</taxon>
        <taxon>Synchytriales</taxon>
        <taxon>Synchytriaceae</taxon>
        <taxon>Synchytrium</taxon>
    </lineage>
</organism>
<dbReference type="Pfam" id="PF26557">
    <property type="entry name" value="Cullin_AB"/>
    <property type="match status" value="1"/>
</dbReference>
<feature type="domain" description="Cullin family profile" evidence="11">
    <location>
        <begin position="518"/>
        <end position="753"/>
    </location>
</feature>
<dbReference type="PANTHER" id="PTHR11932">
    <property type="entry name" value="CULLIN"/>
    <property type="match status" value="1"/>
</dbReference>
<dbReference type="InterPro" id="IPR045093">
    <property type="entry name" value="Cullin"/>
</dbReference>
<dbReference type="InterPro" id="IPR001373">
    <property type="entry name" value="Cullin_N"/>
</dbReference>
<dbReference type="InterPro" id="IPR016158">
    <property type="entry name" value="Cullin_homology"/>
</dbReference>
<protein>
    <recommendedName>
        <fullName evidence="11">Cullin family profile domain-containing protein</fullName>
    </recommendedName>
</protein>
<dbReference type="GO" id="GO:1902531">
    <property type="term" value="P:regulation of intracellular signal transduction"/>
    <property type="evidence" value="ECO:0007669"/>
    <property type="project" value="UniProtKB-ARBA"/>
</dbReference>
<dbReference type="Pfam" id="PF00888">
    <property type="entry name" value="Cullin"/>
    <property type="match status" value="1"/>
</dbReference>
<dbReference type="InterPro" id="IPR036390">
    <property type="entry name" value="WH_DNA-bd_sf"/>
</dbReference>
<gene>
    <name evidence="12" type="ORF">SeMB42_g01849</name>
</gene>
<accession>A0A507DJ43</accession>
<evidence type="ECO:0000256" key="4">
    <source>
        <dbReference type="ARBA" id="ARBA00022490"/>
    </source>
</evidence>
<keyword evidence="6" id="KW-0833">Ubl conjugation pathway</keyword>
<dbReference type="FunFam" id="1.10.10.10:FF:000014">
    <property type="entry name" value="Cullin 1"/>
    <property type="match status" value="1"/>
</dbReference>
<feature type="compositionally biased region" description="Acidic residues" evidence="10">
    <location>
        <begin position="434"/>
        <end position="444"/>
    </location>
</feature>
<evidence type="ECO:0000313" key="13">
    <source>
        <dbReference type="Proteomes" id="UP000317494"/>
    </source>
</evidence>
<evidence type="ECO:0000256" key="9">
    <source>
        <dbReference type="RuleBase" id="RU003829"/>
    </source>
</evidence>
<comment type="similarity">
    <text evidence="3 8 9">Belongs to the cullin family.</text>
</comment>
<dbReference type="Proteomes" id="UP000317494">
    <property type="component" value="Unassembled WGS sequence"/>
</dbReference>
<dbReference type="SUPFAM" id="SSF75632">
    <property type="entry name" value="Cullin homology domain"/>
    <property type="match status" value="1"/>
</dbReference>
<dbReference type="GO" id="GO:0031146">
    <property type="term" value="P:SCF-dependent proteasomal ubiquitin-dependent protein catabolic process"/>
    <property type="evidence" value="ECO:0007669"/>
    <property type="project" value="UniProtKB-ARBA"/>
</dbReference>
<dbReference type="FunFam" id="1.20.1310.10:FF:000007">
    <property type="entry name" value="Cullin 1"/>
    <property type="match status" value="1"/>
</dbReference>
<dbReference type="FunFam" id="3.30.230.130:FF:000003">
    <property type="entry name" value="Cullin 2"/>
    <property type="match status" value="1"/>
</dbReference>
<evidence type="ECO:0000256" key="10">
    <source>
        <dbReference type="SAM" id="MobiDB-lite"/>
    </source>
</evidence>
<dbReference type="AlphaFoldDB" id="A0A507DJ43"/>
<dbReference type="VEuPathDB" id="FungiDB:SeMB42_g01849"/>
<dbReference type="InterPro" id="IPR016157">
    <property type="entry name" value="Cullin_CS"/>
</dbReference>
<dbReference type="PROSITE" id="PS50069">
    <property type="entry name" value="CULLIN_2"/>
    <property type="match status" value="1"/>
</dbReference>
<dbReference type="STRING" id="286115.A0A507DJ43"/>
<dbReference type="InterPro" id="IPR019559">
    <property type="entry name" value="Cullin_neddylation_domain"/>
</dbReference>
<dbReference type="SUPFAM" id="SSF74788">
    <property type="entry name" value="Cullin repeat-like"/>
    <property type="match status" value="1"/>
</dbReference>
<dbReference type="FunFam" id="1.20.1310.10:FF:000011">
    <property type="entry name" value="Cullin 1"/>
    <property type="match status" value="1"/>
</dbReference>
<dbReference type="Gene3D" id="3.30.230.130">
    <property type="entry name" value="Cullin, Chain C, Domain 2"/>
    <property type="match status" value="1"/>
</dbReference>
<evidence type="ECO:0000256" key="5">
    <source>
        <dbReference type="ARBA" id="ARBA00022499"/>
    </source>
</evidence>
<comment type="pathway">
    <text evidence="2">Protein modification; protein ubiquitination.</text>
</comment>
<dbReference type="Gene3D" id="1.10.10.10">
    <property type="entry name" value="Winged helix-like DNA-binding domain superfamily/Winged helix DNA-binding domain"/>
    <property type="match status" value="1"/>
</dbReference>
<feature type="region of interest" description="Disordered" evidence="10">
    <location>
        <begin position="425"/>
        <end position="463"/>
    </location>
</feature>
<evidence type="ECO:0000256" key="2">
    <source>
        <dbReference type="ARBA" id="ARBA00004906"/>
    </source>
</evidence>
<dbReference type="InterPro" id="IPR036388">
    <property type="entry name" value="WH-like_DNA-bd_sf"/>
</dbReference>
<dbReference type="GO" id="GO:0005737">
    <property type="term" value="C:cytoplasm"/>
    <property type="evidence" value="ECO:0007669"/>
    <property type="project" value="UniProtKB-SubCell"/>
</dbReference>
<proteinExistence type="inferred from homology"/>
<keyword evidence="7" id="KW-0832">Ubl conjugation</keyword>
<dbReference type="InterPro" id="IPR059120">
    <property type="entry name" value="Cullin-like_AB"/>
</dbReference>
<dbReference type="Gene3D" id="1.20.1310.10">
    <property type="entry name" value="Cullin Repeats"/>
    <property type="match status" value="4"/>
</dbReference>
<dbReference type="SMART" id="SM00884">
    <property type="entry name" value="Cullin_Nedd8"/>
    <property type="match status" value="1"/>
</dbReference>
<evidence type="ECO:0000256" key="3">
    <source>
        <dbReference type="ARBA" id="ARBA00006019"/>
    </source>
</evidence>
<dbReference type="InterPro" id="IPR016159">
    <property type="entry name" value="Cullin_repeat-like_dom_sf"/>
</dbReference>
<evidence type="ECO:0000256" key="8">
    <source>
        <dbReference type="PROSITE-ProRule" id="PRU00330"/>
    </source>
</evidence>
<dbReference type="InterPro" id="IPR036317">
    <property type="entry name" value="Cullin_homology_sf"/>
</dbReference>
<dbReference type="GO" id="GO:0019005">
    <property type="term" value="C:SCF ubiquitin ligase complex"/>
    <property type="evidence" value="ECO:0007669"/>
    <property type="project" value="UniProtKB-ARBA"/>
</dbReference>
<evidence type="ECO:0000256" key="7">
    <source>
        <dbReference type="ARBA" id="ARBA00022843"/>
    </source>
</evidence>
<dbReference type="GO" id="GO:0031625">
    <property type="term" value="F:ubiquitin protein ligase binding"/>
    <property type="evidence" value="ECO:0007669"/>
    <property type="project" value="InterPro"/>
</dbReference>
<dbReference type="Pfam" id="PF10557">
    <property type="entry name" value="Cullin_Nedd8"/>
    <property type="match status" value="1"/>
</dbReference>
<evidence type="ECO:0000259" key="11">
    <source>
        <dbReference type="PROSITE" id="PS50069"/>
    </source>
</evidence>
<reference evidence="12 13" key="1">
    <citation type="journal article" date="2019" name="Sci. Rep.">
        <title>Comparative genomics of chytrid fungi reveal insights into the obligate biotrophic and pathogenic lifestyle of Synchytrium endobioticum.</title>
        <authorList>
            <person name="van de Vossenberg B.T.L.H."/>
            <person name="Warris S."/>
            <person name="Nguyen H.D.T."/>
            <person name="van Gent-Pelzer M.P.E."/>
            <person name="Joly D.L."/>
            <person name="van de Geest H.C."/>
            <person name="Bonants P.J.M."/>
            <person name="Smith D.S."/>
            <person name="Levesque C.A."/>
            <person name="van der Lee T.A.J."/>
        </authorList>
    </citation>
    <scope>NUCLEOTIDE SEQUENCE [LARGE SCALE GENOMIC DNA]</scope>
    <source>
        <strain evidence="12 13">MB42</strain>
    </source>
</reference>
<keyword evidence="13" id="KW-1185">Reference proteome</keyword>
<dbReference type="SUPFAM" id="SSF46785">
    <property type="entry name" value="Winged helix' DNA-binding domain"/>
    <property type="match status" value="1"/>
</dbReference>
<dbReference type="EMBL" id="QEAN01000051">
    <property type="protein sequence ID" value="TPX51672.1"/>
    <property type="molecule type" value="Genomic_DNA"/>
</dbReference>
<name>A0A507DJ43_9FUNG</name>
<sequence length="878" mass="99445">MLLASAPLLPHQGFERTHARTIVSRAPLLVSIDRLVACPIQLATLRQGRLTHCNRCLALLSPAEPPTNACIPGTLTALMAHHGGQDLDVTWRKLADGLQQIMNKLEDGLTNNKYVELYTLIYNYCTSSRMTGANDLGAQAGGHRGANLMGKDLYEKLKEYLRMHLDTLKQSSEQHMDEQLLIFYTKQWQRYTMASTLVHHIFRYLNRHWVKREIDEGHKTIYDVYTLSLVSWRDHFFMSLQGNVMNAVLKLIEKQRNGEQIDNGLVKSVADSFVSLGLDEADSSKSTLEVYKQYFETPFVDATEVYYKAESEKFINDNSITDYMKKAESRLLEEENRVPLYLNPSTSKPLIKRCEQVLIANHTNPIQDEFQNLLDQDKTDDLSRIYNLLSRVENGLLKLIQIFENHVRKQGLDAVQKVAEAVASQAASGKAGGEDGEEGGEEEDKAAAKGAAPKKKGPGSSSEIDPKVYVEALLAVHSKYQTLVSTAFKSDSGFVAALDKACREFVNRNHVCKEGSQKSPQLLAQYCDSLLRKGGKLTEDTEVEEVLNQIMTVFKYVEDKDVFQKFYSKMLAKRLVNFTSSSEDAESMMISKLKDACGYEYTSKLQRMFTDVNVSKDLNDEFKGFLERQLDGKEAFDAHIQVLGSAAWPLTAPSTPFNLPTDLVKTFELFQKFYSNKHSGRKLTWLFQMSKGEVKTNYVKVAGSKTQYTFMVSNYQMGILLQYNANESYSFKDLESATGLSTEVLTGNLGILNKAKVLIADSANVKPDTVFKLNYEFKNKKLKVNLNIPIRSEQKTETEETHKIVEEDRRMLIQAAIVRIMKTRKLLKHNALISEVIEQLKARFSPKIPDIKKAIDVLLEKEYLERSDTDKDTFSYVA</sequence>
<keyword evidence="5" id="KW-1017">Isopeptide bond</keyword>
<dbReference type="FunFam" id="1.20.1310.10:FF:000029">
    <property type="entry name" value="Cullin homolog 1"/>
    <property type="match status" value="1"/>
</dbReference>
<dbReference type="PROSITE" id="PS01256">
    <property type="entry name" value="CULLIN_1"/>
    <property type="match status" value="1"/>
</dbReference>
<evidence type="ECO:0000256" key="6">
    <source>
        <dbReference type="ARBA" id="ARBA00022786"/>
    </source>
</evidence>
<comment type="subcellular location">
    <subcellularLocation>
        <location evidence="1">Cytoplasm</location>
    </subcellularLocation>
</comment>
<dbReference type="SMART" id="SM00182">
    <property type="entry name" value="CULLIN"/>
    <property type="match status" value="1"/>
</dbReference>
<keyword evidence="4" id="KW-0963">Cytoplasm</keyword>
<comment type="caution">
    <text evidence="12">The sequence shown here is derived from an EMBL/GenBank/DDBJ whole genome shotgun (WGS) entry which is preliminary data.</text>
</comment>